<gene>
    <name evidence="1" type="ORF">BM10_182</name>
</gene>
<dbReference type="Proteomes" id="UP000225963">
    <property type="component" value="Segment"/>
</dbReference>
<evidence type="ECO:0000313" key="2">
    <source>
        <dbReference type="Proteomes" id="UP000225963"/>
    </source>
</evidence>
<organism evidence="1 2">
    <name type="scientific">Bacillus phage BM15</name>
    <dbReference type="NCBI Taxonomy" id="1755680"/>
    <lineage>
        <taxon>Viruses</taxon>
        <taxon>Duplodnaviria</taxon>
        <taxon>Heunggongvirae</taxon>
        <taxon>Uroviricota</taxon>
        <taxon>Caudoviricetes</taxon>
        <taxon>Herelleviridae</taxon>
        <taxon>Bastillevirinae</taxon>
        <taxon>Caeruleovirus</taxon>
        <taxon>Caeruleovirus BM15</taxon>
    </lineage>
</organism>
<evidence type="ECO:0000313" key="1">
    <source>
        <dbReference type="EMBL" id="ALO79586.1"/>
    </source>
</evidence>
<name>A0A0S2MUR5_9CAUD</name>
<reference evidence="2" key="1">
    <citation type="submission" date="2015-11" db="EMBL/GenBank/DDBJ databases">
        <authorList>
            <person name="Sharaf A."/>
            <person name="Marie M.E."/>
            <person name="Esson H."/>
            <person name="El-Afifi I.S."/>
            <person name="Hammad M.A."/>
        </authorList>
    </citation>
    <scope>NUCLEOTIDE SEQUENCE [LARGE SCALE GENOMIC DNA]</scope>
</reference>
<accession>A0A0S2MUR5</accession>
<dbReference type="OrthoDB" id="40952at10239"/>
<keyword evidence="2" id="KW-1185">Reference proteome</keyword>
<protein>
    <submittedName>
        <fullName evidence="1">Uncharacterized protein</fullName>
    </submittedName>
</protein>
<sequence length="47" mass="5636">MPYVIVTEYCPHCKSEQDIKHSFVVTCLNCRNVLRDMWDDEEDDDNE</sequence>
<dbReference type="EMBL" id="KT995480">
    <property type="protein sequence ID" value="ALO79586.1"/>
    <property type="molecule type" value="Genomic_DNA"/>
</dbReference>
<proteinExistence type="predicted"/>